<dbReference type="Proteomes" id="UP001153269">
    <property type="component" value="Unassembled WGS sequence"/>
</dbReference>
<dbReference type="EMBL" id="CADEAL010000342">
    <property type="protein sequence ID" value="CAB1418827.1"/>
    <property type="molecule type" value="Genomic_DNA"/>
</dbReference>
<protein>
    <submittedName>
        <fullName evidence="1">Uncharacterized protein</fullName>
    </submittedName>
</protein>
<gene>
    <name evidence="1" type="ORF">PLEPLA_LOCUS6653</name>
</gene>
<organism evidence="1 2">
    <name type="scientific">Pleuronectes platessa</name>
    <name type="common">European plaice</name>
    <dbReference type="NCBI Taxonomy" id="8262"/>
    <lineage>
        <taxon>Eukaryota</taxon>
        <taxon>Metazoa</taxon>
        <taxon>Chordata</taxon>
        <taxon>Craniata</taxon>
        <taxon>Vertebrata</taxon>
        <taxon>Euteleostomi</taxon>
        <taxon>Actinopterygii</taxon>
        <taxon>Neopterygii</taxon>
        <taxon>Teleostei</taxon>
        <taxon>Neoteleostei</taxon>
        <taxon>Acanthomorphata</taxon>
        <taxon>Carangaria</taxon>
        <taxon>Pleuronectiformes</taxon>
        <taxon>Pleuronectoidei</taxon>
        <taxon>Pleuronectidae</taxon>
        <taxon>Pleuronectes</taxon>
    </lineage>
</organism>
<comment type="caution">
    <text evidence="1">The sequence shown here is derived from an EMBL/GenBank/DDBJ whole genome shotgun (WGS) entry which is preliminary data.</text>
</comment>
<reference evidence="1" key="1">
    <citation type="submission" date="2020-03" db="EMBL/GenBank/DDBJ databases">
        <authorList>
            <person name="Weist P."/>
        </authorList>
    </citation>
    <scope>NUCLEOTIDE SEQUENCE</scope>
</reference>
<proteinExistence type="predicted"/>
<sequence>MVLIGFGAGCEMFPLLGTNVTVNASVCRGLSGHHSLEKTSPSSHLSIHSPHLRAEQEERKSWRCKRMEVDAKGITFSFLHQKETNLILSAHFTTSCSVPESNIHYYWKEF</sequence>
<evidence type="ECO:0000313" key="1">
    <source>
        <dbReference type="EMBL" id="CAB1418827.1"/>
    </source>
</evidence>
<evidence type="ECO:0000313" key="2">
    <source>
        <dbReference type="Proteomes" id="UP001153269"/>
    </source>
</evidence>
<keyword evidence="2" id="KW-1185">Reference proteome</keyword>
<accession>A0A9N7TU56</accession>
<name>A0A9N7TU56_PLEPL</name>
<dbReference type="AlphaFoldDB" id="A0A9N7TU56"/>